<reference evidence="3" key="2">
    <citation type="journal article" date="2019" name="IMA Fungus">
        <title>Genome sequencing and comparison of five Tilletia species to identify candidate genes for the detection of regulated species infecting wheat.</title>
        <authorList>
            <person name="Nguyen H.D.T."/>
            <person name="Sultana T."/>
            <person name="Kesanakurti P."/>
            <person name="Hambleton S."/>
        </authorList>
    </citation>
    <scope>NUCLEOTIDE SEQUENCE</scope>
    <source>
        <strain evidence="3">DAOMC 236416</strain>
    </source>
</reference>
<dbReference type="Pfam" id="PF13359">
    <property type="entry name" value="DDE_Tnp_4"/>
    <property type="match status" value="1"/>
</dbReference>
<evidence type="ECO:0000256" key="2">
    <source>
        <dbReference type="ARBA" id="ARBA00022723"/>
    </source>
</evidence>
<sequence>MNNTARFVLLSAVAAVEEEESRASAGAAGAAAAKTRPTLDDYLALSDFKAFFRVTQQEYNTILPILRLPDPVRTSERDTETAAVAFLLALAFLGGARMSALKRIFQRSPASCSRIINTTIDAIHQKWKHLLDINHGVNGLLSPVSLDRYAKTLSFQGLPLRGVWGYVDGTLFPIARPVRGQRDVYTGWKRIHAIKFQVLSTPDGLIWLYGPSAGRRNDNFLLNRSQLLPWLRRNSHGPEPGRRVLFVYADKGYNTHGRFIAAYKGSFLTQNQKAFNRKMASYRIGTEWAIGSVKTLFPRLDMKRVQRTLRGDVARDIRVATILRNAVSCVSGNENSQSFHCETPSLSQYFV</sequence>
<dbReference type="AlphaFoldDB" id="A0A177TDP2"/>
<dbReference type="GO" id="GO:0046872">
    <property type="term" value="F:metal ion binding"/>
    <property type="evidence" value="ECO:0007669"/>
    <property type="project" value="UniProtKB-KW"/>
</dbReference>
<comment type="cofactor">
    <cofactor evidence="1">
        <name>a divalent metal cation</name>
        <dbReference type="ChEBI" id="CHEBI:60240"/>
    </cofactor>
</comment>
<dbReference type="Proteomes" id="UP000077521">
    <property type="component" value="Unassembled WGS sequence"/>
</dbReference>
<proteinExistence type="predicted"/>
<accession>A0A177TDP2</accession>
<protein>
    <submittedName>
        <fullName evidence="3">Uncharacterized protein</fullName>
    </submittedName>
</protein>
<dbReference type="InterPro" id="IPR027806">
    <property type="entry name" value="HARBI1_dom"/>
</dbReference>
<gene>
    <name evidence="3" type="ORF">A4X13_0g4879</name>
</gene>
<evidence type="ECO:0000313" key="4">
    <source>
        <dbReference type="Proteomes" id="UP000077521"/>
    </source>
</evidence>
<reference evidence="3" key="1">
    <citation type="submission" date="2016-04" db="EMBL/GenBank/DDBJ databases">
        <authorList>
            <person name="Nguyen H.D."/>
            <person name="Samba Siva P."/>
            <person name="Cullis J."/>
            <person name="Levesque C.A."/>
            <person name="Hambleton S."/>
        </authorList>
    </citation>
    <scope>NUCLEOTIDE SEQUENCE</scope>
    <source>
        <strain evidence="3">DAOMC 236416</strain>
    </source>
</reference>
<evidence type="ECO:0000256" key="1">
    <source>
        <dbReference type="ARBA" id="ARBA00001968"/>
    </source>
</evidence>
<dbReference type="EMBL" id="LWDF02000341">
    <property type="protein sequence ID" value="KAE8250240.1"/>
    <property type="molecule type" value="Genomic_DNA"/>
</dbReference>
<keyword evidence="4" id="KW-1185">Reference proteome</keyword>
<name>A0A177TDP2_9BASI</name>
<keyword evidence="2" id="KW-0479">Metal-binding</keyword>
<organism evidence="3 4">
    <name type="scientific">Tilletia indica</name>
    <dbReference type="NCBI Taxonomy" id="43049"/>
    <lineage>
        <taxon>Eukaryota</taxon>
        <taxon>Fungi</taxon>
        <taxon>Dikarya</taxon>
        <taxon>Basidiomycota</taxon>
        <taxon>Ustilaginomycotina</taxon>
        <taxon>Exobasidiomycetes</taxon>
        <taxon>Tilletiales</taxon>
        <taxon>Tilletiaceae</taxon>
        <taxon>Tilletia</taxon>
    </lineage>
</organism>
<comment type="caution">
    <text evidence="3">The sequence shown here is derived from an EMBL/GenBank/DDBJ whole genome shotgun (WGS) entry which is preliminary data.</text>
</comment>
<evidence type="ECO:0000313" key="3">
    <source>
        <dbReference type="EMBL" id="KAE8250240.1"/>
    </source>
</evidence>